<comment type="similarity">
    <text evidence="6">Belongs to the MIP/aquaporin (TC 1.A.8) family.</text>
</comment>
<keyword evidence="9" id="KW-1185">Reference proteome</keyword>
<gene>
    <name evidence="8" type="ORF">LIER_32197</name>
</gene>
<dbReference type="CDD" id="cd00333">
    <property type="entry name" value="MIP"/>
    <property type="match status" value="1"/>
</dbReference>
<evidence type="ECO:0000256" key="7">
    <source>
        <dbReference type="SAM" id="Phobius"/>
    </source>
</evidence>
<evidence type="ECO:0000313" key="9">
    <source>
        <dbReference type="Proteomes" id="UP001454036"/>
    </source>
</evidence>
<proteinExistence type="inferred from homology"/>
<evidence type="ECO:0008006" key="10">
    <source>
        <dbReference type="Google" id="ProtNLM"/>
    </source>
</evidence>
<dbReference type="InterPro" id="IPR000425">
    <property type="entry name" value="MIP"/>
</dbReference>
<dbReference type="AlphaFoldDB" id="A0AAV3RWT3"/>
<comment type="subcellular location">
    <subcellularLocation>
        <location evidence="1">Membrane</location>
        <topology evidence="1">Multi-pass membrane protein</topology>
    </subcellularLocation>
</comment>
<keyword evidence="3 6" id="KW-0812">Transmembrane</keyword>
<dbReference type="InterPro" id="IPR034294">
    <property type="entry name" value="Aquaporin_transptr"/>
</dbReference>
<dbReference type="NCBIfam" id="TIGR00861">
    <property type="entry name" value="MIP"/>
    <property type="match status" value="1"/>
</dbReference>
<feature type="transmembrane region" description="Helical" evidence="7">
    <location>
        <begin position="157"/>
        <end position="175"/>
    </location>
</feature>
<organism evidence="8 9">
    <name type="scientific">Lithospermum erythrorhizon</name>
    <name type="common">Purple gromwell</name>
    <name type="synonym">Lithospermum officinale var. erythrorhizon</name>
    <dbReference type="NCBI Taxonomy" id="34254"/>
    <lineage>
        <taxon>Eukaryota</taxon>
        <taxon>Viridiplantae</taxon>
        <taxon>Streptophyta</taxon>
        <taxon>Embryophyta</taxon>
        <taxon>Tracheophyta</taxon>
        <taxon>Spermatophyta</taxon>
        <taxon>Magnoliopsida</taxon>
        <taxon>eudicotyledons</taxon>
        <taxon>Gunneridae</taxon>
        <taxon>Pentapetalae</taxon>
        <taxon>asterids</taxon>
        <taxon>lamiids</taxon>
        <taxon>Boraginales</taxon>
        <taxon>Boraginaceae</taxon>
        <taxon>Boraginoideae</taxon>
        <taxon>Lithospermeae</taxon>
        <taxon>Lithospermum</taxon>
    </lineage>
</organism>
<keyword evidence="4 7" id="KW-1133">Transmembrane helix</keyword>
<dbReference type="GO" id="GO:0016020">
    <property type="term" value="C:membrane"/>
    <property type="evidence" value="ECO:0007669"/>
    <property type="project" value="UniProtKB-SubCell"/>
</dbReference>
<comment type="caution">
    <text evidence="8">The sequence shown here is derived from an EMBL/GenBank/DDBJ whole genome shotgun (WGS) entry which is preliminary data.</text>
</comment>
<dbReference type="PANTHER" id="PTHR45724">
    <property type="entry name" value="AQUAPORIN NIP2-1"/>
    <property type="match status" value="1"/>
</dbReference>
<dbReference type="Proteomes" id="UP001454036">
    <property type="component" value="Unassembled WGS sequence"/>
</dbReference>
<dbReference type="InterPro" id="IPR023271">
    <property type="entry name" value="Aquaporin-like"/>
</dbReference>
<accession>A0AAV3RWT3</accession>
<dbReference type="Pfam" id="PF00230">
    <property type="entry name" value="MIP"/>
    <property type="match status" value="1"/>
</dbReference>
<keyword evidence="2 6" id="KW-0813">Transport</keyword>
<feature type="transmembrane region" description="Helical" evidence="7">
    <location>
        <begin position="68"/>
        <end position="88"/>
    </location>
</feature>
<dbReference type="EMBL" id="BAABME010012260">
    <property type="protein sequence ID" value="GAA0184909.1"/>
    <property type="molecule type" value="Genomic_DNA"/>
</dbReference>
<feature type="transmembrane region" description="Helical" evidence="7">
    <location>
        <begin position="226"/>
        <end position="247"/>
    </location>
</feature>
<evidence type="ECO:0000256" key="2">
    <source>
        <dbReference type="ARBA" id="ARBA00022448"/>
    </source>
</evidence>
<evidence type="ECO:0000256" key="4">
    <source>
        <dbReference type="ARBA" id="ARBA00022989"/>
    </source>
</evidence>
<sequence length="275" mass="29587">MSSKDFTIEAGNVPTFDKSSGDDNDNFWSYSNLVQVTQKMIAEVIGTYFLVLVGCGSVVVNKINEGSITFPGICVAFGLIIMIMIYSLGHISGAHFNPAVTIAFSLFRHFPYQQVPLYILSQLIGAIFASGTLYLLIDEKIDAFFGTVPTGSNLQSLVMEFIVSYLLMFVISGVATDSRSIGEMAGIAIGMTILLGVMVAGSISGGSMNPARSIGPAIVMLKFKGLWVYIVGPIMGTIAGGFTYNLIRFTEKPLSQLTKEGSLFIKTYSRKPSCG</sequence>
<dbReference type="InterPro" id="IPR022357">
    <property type="entry name" value="MIP_CS"/>
</dbReference>
<evidence type="ECO:0000256" key="1">
    <source>
        <dbReference type="ARBA" id="ARBA00004141"/>
    </source>
</evidence>
<feature type="transmembrane region" description="Helical" evidence="7">
    <location>
        <begin position="40"/>
        <end position="61"/>
    </location>
</feature>
<name>A0AAV3RWT3_LITER</name>
<reference evidence="8 9" key="1">
    <citation type="submission" date="2024-01" db="EMBL/GenBank/DDBJ databases">
        <title>The complete chloroplast genome sequence of Lithospermum erythrorhizon: insights into the phylogenetic relationship among Boraginaceae species and the maternal lineages of purple gromwells.</title>
        <authorList>
            <person name="Okada T."/>
            <person name="Watanabe K."/>
        </authorList>
    </citation>
    <scope>NUCLEOTIDE SEQUENCE [LARGE SCALE GENOMIC DNA]</scope>
</reference>
<dbReference type="SUPFAM" id="SSF81338">
    <property type="entry name" value="Aquaporin-like"/>
    <property type="match status" value="1"/>
</dbReference>
<evidence type="ECO:0000256" key="5">
    <source>
        <dbReference type="ARBA" id="ARBA00023136"/>
    </source>
</evidence>
<dbReference type="PANTHER" id="PTHR45724:SF23">
    <property type="entry name" value="AQUAPORIN NIP4-1-RELATED"/>
    <property type="match status" value="1"/>
</dbReference>
<feature type="transmembrane region" description="Helical" evidence="7">
    <location>
        <begin position="187"/>
        <end position="206"/>
    </location>
</feature>
<dbReference type="PROSITE" id="PS00221">
    <property type="entry name" value="MIP"/>
    <property type="match status" value="1"/>
</dbReference>
<keyword evidence="5 7" id="KW-0472">Membrane</keyword>
<feature type="transmembrane region" description="Helical" evidence="7">
    <location>
        <begin position="117"/>
        <end position="137"/>
    </location>
</feature>
<dbReference type="GO" id="GO:0015267">
    <property type="term" value="F:channel activity"/>
    <property type="evidence" value="ECO:0007669"/>
    <property type="project" value="InterPro"/>
</dbReference>
<dbReference type="Gene3D" id="1.20.1080.10">
    <property type="entry name" value="Glycerol uptake facilitator protein"/>
    <property type="match status" value="1"/>
</dbReference>
<evidence type="ECO:0000256" key="6">
    <source>
        <dbReference type="RuleBase" id="RU000477"/>
    </source>
</evidence>
<evidence type="ECO:0000313" key="8">
    <source>
        <dbReference type="EMBL" id="GAA0184909.1"/>
    </source>
</evidence>
<protein>
    <recommendedName>
        <fullName evidence="10">Aquaporin NIP-type</fullName>
    </recommendedName>
</protein>
<evidence type="ECO:0000256" key="3">
    <source>
        <dbReference type="ARBA" id="ARBA00022692"/>
    </source>
</evidence>
<dbReference type="PRINTS" id="PR00783">
    <property type="entry name" value="MINTRINSICP"/>
</dbReference>